<dbReference type="PROSITE" id="PS51687">
    <property type="entry name" value="SAM_MT_RNA_M5U"/>
    <property type="match status" value="1"/>
</dbReference>
<comment type="similarity">
    <text evidence="4">Belongs to the class I-like SAM-binding methyltransferase superfamily. RNA M5U methyltransferase family.</text>
</comment>
<feature type="binding site" evidence="4">
    <location>
        <position position="388"/>
    </location>
    <ligand>
        <name>S-adenosyl-L-methionine</name>
        <dbReference type="ChEBI" id="CHEBI:59789"/>
    </ligand>
</feature>
<dbReference type="PANTHER" id="PTHR47548:SF1">
    <property type="entry name" value="S-ADENOSYL-L-METHIONINE-DEPENDENT METHYLTRANSFERASES SUPERFAMILY PROTEIN"/>
    <property type="match status" value="1"/>
</dbReference>
<dbReference type="Gene3D" id="3.40.50.150">
    <property type="entry name" value="Vaccinia Virus protein VP39"/>
    <property type="match status" value="1"/>
</dbReference>
<keyword evidence="6" id="KW-1185">Reference proteome</keyword>
<keyword evidence="1 4" id="KW-0489">Methyltransferase</keyword>
<keyword evidence="2 4" id="KW-0808">Transferase</keyword>
<comment type="caution">
    <text evidence="5">The sequence shown here is derived from an EMBL/GenBank/DDBJ whole genome shotgun (WGS) entry which is preliminary data.</text>
</comment>
<feature type="binding site" evidence="4">
    <location>
        <position position="441"/>
    </location>
    <ligand>
        <name>S-adenosyl-L-methionine</name>
        <dbReference type="ChEBI" id="CHEBI:59789"/>
    </ligand>
</feature>
<feature type="binding site" evidence="4">
    <location>
        <position position="328"/>
    </location>
    <ligand>
        <name>S-adenosyl-L-methionine</name>
        <dbReference type="ChEBI" id="CHEBI:59789"/>
    </ligand>
</feature>
<comment type="caution">
    <text evidence="4">Lacks conserved residue(s) required for the propagation of feature annotation.</text>
</comment>
<feature type="active site" description="Nucleophile" evidence="4">
    <location>
        <position position="479"/>
    </location>
</feature>
<evidence type="ECO:0000256" key="3">
    <source>
        <dbReference type="ARBA" id="ARBA00022691"/>
    </source>
</evidence>
<protein>
    <submittedName>
        <fullName evidence="5">Uncharacterized protein</fullName>
    </submittedName>
</protein>
<dbReference type="EMBL" id="CAXAMN010007613">
    <property type="protein sequence ID" value="CAK9022151.1"/>
    <property type="molecule type" value="Genomic_DNA"/>
</dbReference>
<dbReference type="Proteomes" id="UP001642484">
    <property type="component" value="Unassembled WGS sequence"/>
</dbReference>
<name>A0ABP0K5U5_9DINO</name>
<dbReference type="InterPro" id="IPR029063">
    <property type="entry name" value="SAM-dependent_MTases_sf"/>
</dbReference>
<dbReference type="InterPro" id="IPR053304">
    <property type="entry name" value="RNA_M5U_MTase"/>
</dbReference>
<dbReference type="PANTHER" id="PTHR47548">
    <property type="entry name" value="BNAA06G32370D PROTEIN"/>
    <property type="match status" value="1"/>
</dbReference>
<proteinExistence type="inferred from homology"/>
<evidence type="ECO:0000313" key="6">
    <source>
        <dbReference type="Proteomes" id="UP001642484"/>
    </source>
</evidence>
<evidence type="ECO:0000256" key="4">
    <source>
        <dbReference type="PROSITE-ProRule" id="PRU01024"/>
    </source>
</evidence>
<reference evidence="5 6" key="1">
    <citation type="submission" date="2024-02" db="EMBL/GenBank/DDBJ databases">
        <authorList>
            <person name="Chen Y."/>
            <person name="Shah S."/>
            <person name="Dougan E. K."/>
            <person name="Thang M."/>
            <person name="Chan C."/>
        </authorList>
    </citation>
    <scope>NUCLEOTIDE SEQUENCE [LARGE SCALE GENOMIC DNA]</scope>
</reference>
<dbReference type="SUPFAM" id="SSF53335">
    <property type="entry name" value="S-adenosyl-L-methionine-dependent methyltransferases"/>
    <property type="match status" value="1"/>
</dbReference>
<accession>A0ABP0K5U5</accession>
<keyword evidence="3 4" id="KW-0949">S-adenosyl-L-methionine</keyword>
<feature type="non-terminal residue" evidence="5">
    <location>
        <position position="527"/>
    </location>
</feature>
<evidence type="ECO:0000256" key="1">
    <source>
        <dbReference type="ARBA" id="ARBA00022603"/>
    </source>
</evidence>
<evidence type="ECO:0000313" key="5">
    <source>
        <dbReference type="EMBL" id="CAK9022151.1"/>
    </source>
</evidence>
<gene>
    <name evidence="5" type="ORF">CCMP2556_LOCUS14708</name>
</gene>
<sequence>MLGECPQKVAVGWQTLPRFAACNPAYFGKAARRSQCFVKLMLVPVLTKHLLQTCGLQRLERMRLRAVRVEMAIRPQCDSWGCNCQKGDCNATQDLATLRQLVVWSRKHGWNPPELYRAPSPGGYRTRAKLAVGPSEGQAIIGLFRKGTFQVARHTMIAILLYSSITNECCGFANWRCQGCRANHPVLDAGLEALEEALEMLPKVRPFDHTEPASTEPALRHIELTVERPTGLIQLVLLWNGERGSFAPGLEDLLEHLWPSHQTSSNKWHSILVHWREPDPSLQREMRSKSKHAWEQKRPKTRGGIVRATVLETLDGLPFEFGAKSFQQANLVVYEQILRDMKAQMQIALATLQAKPPLRLPELCGGVGVIGLSPAHAASGEVTLLSTDVNPESGELFQLNASRLFGDQELVCTTFAALSAAAALQQGVESLGGPAEVLILDPPRRGLGCRSWRSGLPAGQEEVEQIRHSSVRVIIYMSCGPRSFMQDADRLTSPGATPAFQLTWLRCYDMFPFTDHLETLGIFARQE</sequence>
<organism evidence="5 6">
    <name type="scientific">Durusdinium trenchii</name>
    <dbReference type="NCBI Taxonomy" id="1381693"/>
    <lineage>
        <taxon>Eukaryota</taxon>
        <taxon>Sar</taxon>
        <taxon>Alveolata</taxon>
        <taxon>Dinophyceae</taxon>
        <taxon>Suessiales</taxon>
        <taxon>Symbiodiniaceae</taxon>
        <taxon>Durusdinium</taxon>
    </lineage>
</organism>
<evidence type="ECO:0000256" key="2">
    <source>
        <dbReference type="ARBA" id="ARBA00022679"/>
    </source>
</evidence>
<dbReference type="InterPro" id="IPR010280">
    <property type="entry name" value="U5_MeTrfase_fam"/>
</dbReference>